<dbReference type="Proteomes" id="UP000190061">
    <property type="component" value="Unassembled WGS sequence"/>
</dbReference>
<dbReference type="PRINTS" id="PR00702">
    <property type="entry name" value="ACRIFLAVINRP"/>
</dbReference>
<dbReference type="SUPFAM" id="SSF82714">
    <property type="entry name" value="Multidrug efflux transporter AcrB TolC docking domain, DN and DC subdomains"/>
    <property type="match status" value="2"/>
</dbReference>
<dbReference type="PANTHER" id="PTHR32063">
    <property type="match status" value="1"/>
</dbReference>
<dbReference type="InterPro" id="IPR001036">
    <property type="entry name" value="Acrflvin-R"/>
</dbReference>
<evidence type="ECO:0000313" key="4">
    <source>
        <dbReference type="Proteomes" id="UP000190061"/>
    </source>
</evidence>
<gene>
    <name evidence="3" type="ORF">SAMN02745674_01766</name>
</gene>
<feature type="transmembrane region" description="Helical" evidence="2">
    <location>
        <begin position="982"/>
        <end position="1005"/>
    </location>
</feature>
<feature type="transmembrane region" description="Helical" evidence="2">
    <location>
        <begin position="355"/>
        <end position="375"/>
    </location>
</feature>
<dbReference type="PANTHER" id="PTHR32063:SF33">
    <property type="entry name" value="RND SUPERFAMILY EFFLUX PUMP PERMEASE COMPONENT"/>
    <property type="match status" value="1"/>
</dbReference>
<evidence type="ECO:0000256" key="2">
    <source>
        <dbReference type="SAM" id="Phobius"/>
    </source>
</evidence>
<dbReference type="SUPFAM" id="SSF82866">
    <property type="entry name" value="Multidrug efflux transporter AcrB transmembrane domain"/>
    <property type="match status" value="2"/>
</dbReference>
<dbReference type="GO" id="GO:0005886">
    <property type="term" value="C:plasma membrane"/>
    <property type="evidence" value="ECO:0007669"/>
    <property type="project" value="TreeGrafter"/>
</dbReference>
<dbReference type="Gene3D" id="3.30.70.1320">
    <property type="entry name" value="Multidrug efflux transporter AcrB pore domain like"/>
    <property type="match status" value="1"/>
</dbReference>
<feature type="region of interest" description="Disordered" evidence="1">
    <location>
        <begin position="250"/>
        <end position="273"/>
    </location>
</feature>
<keyword evidence="2" id="KW-0812">Transmembrane</keyword>
<keyword evidence="2" id="KW-0472">Membrane</keyword>
<keyword evidence="2" id="KW-1133">Transmembrane helix</keyword>
<sequence>MRFARSLISNHPLANILFVTVIVLGVLAYLRMPREQDPEINFNWININTVLPGASAEDVEEKVTNPLEDALRNVQDVRWVISSSRESASNIIVRFHDMPEREFDKRINDVRREVQNKANAELPAEVVDPEILEITTSSGFPTAVVVLTGQADDETLRYAARQVRDDLEQITGVDRVMALGFQEPEIQVDFDPAALAARGLTATAVSDGLSSWFRDVFAGTQKARDGEWLVRVSGTSPDPEQVARFRVRAPPAPAGTAGAGGAGTTTSSGASGGSVPIDAFAEVVRGREKPRQLAATGGQPAVYLTVSKVGFTNTLDLVDSIRDYIEEENVALEGRGLELLLADDQTIATRDALGVMQTNGLIGLLLVLVVCWLFLGSRIAAMVALGVVFSITGTFAILQASGSSLNVSVLLGIVIVLGMLVDDAVVVVEAIYYRIQRGMDTLDAALEALSEVGRPVIAAVATTTAAFLPLMLLPGIVGKFMFIIPFVVTVGLAVSLVEAMWMLPAHVHALGRHSISQSRTQALRERYTRWVRLNYARLLVRVMRRPLPWLGGVGALFLAAVLAIAAGAVRVEFFAFDPLRVYYVNVDMPPSASIEDTIAQTQRVEARVRRNLQEGEARSVVSLAGTKFTETEPLYGDRYGQITVSLNPEDEEMRSLDEIIDGMREDVAATPGEAEISFLRLSGGPPGGRGLNVKVRGDDLAQLRAAANEVRRLVSEIPGTFEITDDDTPGRDELELEVDVDAAHRAGLDPGAVARLVRLHLDGEVVADLRDRGEKVELRVRAEPRPALEVSDILSDPIALPNGDTTTLGALVHPEARKSPGMIRHWNLRRAITVEASLDPEQVNTVQATEQLRAAWDEVRADYPGIDLDFSGELDDIYESLNAMGPLALVGIGLIYLILAAQFRSYFQPLLILVTVPLAFIGVTLGLLITRNPLSLYTMYGVIALIGIAVNAAIVLISAANDRREAGMRTLHATIFAARRRVIAVLMTTATTIAGLFSLAFGIGGKSLLWGPVASSIVWGLAFSALLTLFVVPVLYRYFMRRRHGN</sequence>
<dbReference type="GO" id="GO:0042910">
    <property type="term" value="F:xenobiotic transmembrane transporter activity"/>
    <property type="evidence" value="ECO:0007669"/>
    <property type="project" value="TreeGrafter"/>
</dbReference>
<feature type="transmembrane region" description="Helical" evidence="2">
    <location>
        <begin position="456"/>
        <end position="476"/>
    </location>
</feature>
<proteinExistence type="predicted"/>
<feature type="transmembrane region" description="Helical" evidence="2">
    <location>
        <begin position="382"/>
        <end position="401"/>
    </location>
</feature>
<dbReference type="Gene3D" id="1.20.1640.10">
    <property type="entry name" value="Multidrug efflux transporter AcrB transmembrane domain"/>
    <property type="match status" value="2"/>
</dbReference>
<dbReference type="InterPro" id="IPR027463">
    <property type="entry name" value="AcrB_DN_DC_subdom"/>
</dbReference>
<keyword evidence="4" id="KW-1185">Reference proteome</keyword>
<dbReference type="SUPFAM" id="SSF82693">
    <property type="entry name" value="Multidrug efflux transporter AcrB pore domain, PN1, PN2, PC1 and PC2 subdomains"/>
    <property type="match status" value="3"/>
</dbReference>
<dbReference type="STRING" id="1122188.SAMN02745674_01766"/>
<feature type="transmembrane region" description="Helical" evidence="2">
    <location>
        <begin position="12"/>
        <end position="30"/>
    </location>
</feature>
<evidence type="ECO:0000313" key="3">
    <source>
        <dbReference type="EMBL" id="SKA05942.1"/>
    </source>
</evidence>
<feature type="transmembrane region" description="Helical" evidence="2">
    <location>
        <begin position="482"/>
        <end position="503"/>
    </location>
</feature>
<accession>A0A1T4QQ93</accession>
<protein>
    <submittedName>
        <fullName evidence="3">Multidrug efflux pump subunit AcrB</fullName>
    </submittedName>
</protein>
<dbReference type="Gene3D" id="3.30.70.1440">
    <property type="entry name" value="Multidrug efflux transporter AcrB pore domain"/>
    <property type="match status" value="1"/>
</dbReference>
<dbReference type="EMBL" id="FUXP01000005">
    <property type="protein sequence ID" value="SKA05942.1"/>
    <property type="molecule type" value="Genomic_DNA"/>
</dbReference>
<dbReference type="RefSeq" id="WP_078758331.1">
    <property type="nucleotide sequence ID" value="NZ_FUXP01000005.1"/>
</dbReference>
<dbReference type="Gene3D" id="3.30.70.1430">
    <property type="entry name" value="Multidrug efflux transporter AcrB pore domain"/>
    <property type="match status" value="2"/>
</dbReference>
<dbReference type="Pfam" id="PF00873">
    <property type="entry name" value="ACR_tran"/>
    <property type="match status" value="1"/>
</dbReference>
<feature type="transmembrane region" description="Helical" evidence="2">
    <location>
        <begin position="547"/>
        <end position="569"/>
    </location>
</feature>
<dbReference type="Gene3D" id="3.30.2090.10">
    <property type="entry name" value="Multidrug efflux transporter AcrB TolC docking domain, DN and DC subdomains"/>
    <property type="match status" value="2"/>
</dbReference>
<feature type="transmembrane region" description="Helical" evidence="2">
    <location>
        <begin position="407"/>
        <end position="435"/>
    </location>
</feature>
<dbReference type="OrthoDB" id="9757940at2"/>
<evidence type="ECO:0000256" key="1">
    <source>
        <dbReference type="SAM" id="MobiDB-lite"/>
    </source>
</evidence>
<name>A0A1T4QQ93_9GAMM</name>
<organism evidence="3 4">
    <name type="scientific">Lysobacter spongiicola DSM 21749</name>
    <dbReference type="NCBI Taxonomy" id="1122188"/>
    <lineage>
        <taxon>Bacteria</taxon>
        <taxon>Pseudomonadati</taxon>
        <taxon>Pseudomonadota</taxon>
        <taxon>Gammaproteobacteria</taxon>
        <taxon>Lysobacterales</taxon>
        <taxon>Lysobacteraceae</taxon>
        <taxon>Novilysobacter</taxon>
    </lineage>
</organism>
<dbReference type="AlphaFoldDB" id="A0A1T4QQ93"/>
<feature type="transmembrane region" description="Helical" evidence="2">
    <location>
        <begin position="883"/>
        <end position="903"/>
    </location>
</feature>
<feature type="transmembrane region" description="Helical" evidence="2">
    <location>
        <begin position="910"/>
        <end position="930"/>
    </location>
</feature>
<reference evidence="3 4" key="1">
    <citation type="submission" date="2017-02" db="EMBL/GenBank/DDBJ databases">
        <authorList>
            <person name="Peterson S.W."/>
        </authorList>
    </citation>
    <scope>NUCLEOTIDE SEQUENCE [LARGE SCALE GENOMIC DNA]</scope>
    <source>
        <strain evidence="3 4">DSM 21749</strain>
    </source>
</reference>
<feature type="transmembrane region" description="Helical" evidence="2">
    <location>
        <begin position="1017"/>
        <end position="1039"/>
    </location>
</feature>
<feature type="transmembrane region" description="Helical" evidence="2">
    <location>
        <begin position="936"/>
        <end position="961"/>
    </location>
</feature>